<sequence>MVPAGSRRIPRAPRYSGYHYASVTLEYRAITVYGAAFQPLLLNNFLARAWSYNPTHAVTRVVWAIPRSLATTRGIIIYFLFLQVLRCFSSLR</sequence>
<dbReference type="Proteomes" id="UP000005101">
    <property type="component" value="Unassembled WGS sequence"/>
</dbReference>
<gene>
    <name evidence="1" type="ORF">BFAG_04906</name>
</gene>
<name>A0ABN0BTG7_BACFG</name>
<protein>
    <submittedName>
        <fullName evidence="1">Uncharacterized protein</fullName>
    </submittedName>
</protein>
<dbReference type="EMBL" id="EQ973227">
    <property type="protein sequence ID" value="EFR56207.1"/>
    <property type="molecule type" value="Genomic_DNA"/>
</dbReference>
<reference evidence="1 2" key="1">
    <citation type="submission" date="2008-12" db="EMBL/GenBank/DDBJ databases">
        <title>Annotation of Bacteroides fragilis strain 3_1_12.</title>
        <authorList>
            <consortium name="The Broad Institute Genome Sequencing Platform"/>
            <person name="Ward D."/>
            <person name="Young S.K."/>
            <person name="Kodira C.D."/>
            <person name="Zeng Q."/>
            <person name="Koehrsen M."/>
            <person name="Alvarado L."/>
            <person name="Berlin A."/>
            <person name="Borenstein D."/>
            <person name="Chen Z."/>
            <person name="Engels R."/>
            <person name="Freedman E."/>
            <person name="Gellesch M."/>
            <person name="Goldberg J."/>
            <person name="Griggs A."/>
            <person name="Gujja S."/>
            <person name="Heiman D."/>
            <person name="Hepburn T."/>
            <person name="Howarth C."/>
            <person name="Jen D."/>
            <person name="Larson L."/>
            <person name="Lewis B."/>
            <person name="Mehta T."/>
            <person name="Park D."/>
            <person name="Pearson M."/>
            <person name="Roberts A."/>
            <person name="Saif S."/>
            <person name="Shea T."/>
            <person name="Shenoy N."/>
            <person name="Sisk P."/>
            <person name="Stolte C."/>
            <person name="Sykes S."/>
            <person name="Walk T."/>
            <person name="White J."/>
            <person name="Yandava C."/>
            <person name="Allen-Vercoe E."/>
            <person name="Strauss J."/>
            <person name="Ambrose C."/>
            <person name="Lander E."/>
            <person name="Nusbaum C."/>
            <person name="Galagan J."/>
            <person name="Birren B."/>
        </authorList>
    </citation>
    <scope>NUCLEOTIDE SEQUENCE [LARGE SCALE GENOMIC DNA]</scope>
    <source>
        <strain evidence="1 2">3_1_12</strain>
    </source>
</reference>
<evidence type="ECO:0000313" key="1">
    <source>
        <dbReference type="EMBL" id="EFR56207.1"/>
    </source>
</evidence>
<organism evidence="1 2">
    <name type="scientific">Bacteroides fragilis 3_1_12</name>
    <dbReference type="NCBI Taxonomy" id="457424"/>
    <lineage>
        <taxon>Bacteria</taxon>
        <taxon>Pseudomonadati</taxon>
        <taxon>Bacteroidota</taxon>
        <taxon>Bacteroidia</taxon>
        <taxon>Bacteroidales</taxon>
        <taxon>Bacteroidaceae</taxon>
        <taxon>Bacteroides</taxon>
    </lineage>
</organism>
<proteinExistence type="predicted"/>
<accession>A0ABN0BTG7</accession>
<evidence type="ECO:0000313" key="2">
    <source>
        <dbReference type="Proteomes" id="UP000005101"/>
    </source>
</evidence>
<keyword evidence="2" id="KW-1185">Reference proteome</keyword>